<reference evidence="9 10" key="1">
    <citation type="journal article" date="2019" name="Int. J. Syst. Evol. Microbiol.">
        <title>The Global Catalogue of Microorganisms (GCM) 10K type strain sequencing project: providing services to taxonomists for standard genome sequencing and annotation.</title>
        <authorList>
            <consortium name="The Broad Institute Genomics Platform"/>
            <consortium name="The Broad Institute Genome Sequencing Center for Infectious Disease"/>
            <person name="Wu L."/>
            <person name="Ma J."/>
        </authorList>
    </citation>
    <scope>NUCLEOTIDE SEQUENCE [LARGE SCALE GENOMIC DNA]</scope>
    <source>
        <strain evidence="9 10">JCM 10303</strain>
    </source>
</reference>
<evidence type="ECO:0000256" key="1">
    <source>
        <dbReference type="ARBA" id="ARBA00004651"/>
    </source>
</evidence>
<evidence type="ECO:0000313" key="10">
    <source>
        <dbReference type="Proteomes" id="UP001500729"/>
    </source>
</evidence>
<organism evidence="9 10">
    <name type="scientific">Saccharopolyspora erythraea</name>
    <name type="common">Streptomyces erythraeus</name>
    <dbReference type="NCBI Taxonomy" id="1836"/>
    <lineage>
        <taxon>Bacteria</taxon>
        <taxon>Bacillati</taxon>
        <taxon>Actinomycetota</taxon>
        <taxon>Actinomycetes</taxon>
        <taxon>Pseudonocardiales</taxon>
        <taxon>Pseudonocardiaceae</taxon>
        <taxon>Saccharopolyspora</taxon>
    </lineage>
</organism>
<dbReference type="InterPro" id="IPR035906">
    <property type="entry name" value="MetI-like_sf"/>
</dbReference>
<evidence type="ECO:0000256" key="3">
    <source>
        <dbReference type="ARBA" id="ARBA00022475"/>
    </source>
</evidence>
<evidence type="ECO:0000256" key="5">
    <source>
        <dbReference type="ARBA" id="ARBA00022989"/>
    </source>
</evidence>
<keyword evidence="5 7" id="KW-1133">Transmembrane helix</keyword>
<evidence type="ECO:0000256" key="4">
    <source>
        <dbReference type="ARBA" id="ARBA00022692"/>
    </source>
</evidence>
<feature type="domain" description="ABC transmembrane type-1" evidence="8">
    <location>
        <begin position="70"/>
        <end position="250"/>
    </location>
</feature>
<feature type="transmembrane region" description="Helical" evidence="7">
    <location>
        <begin position="118"/>
        <end position="142"/>
    </location>
</feature>
<feature type="transmembrane region" description="Helical" evidence="7">
    <location>
        <begin position="20"/>
        <end position="40"/>
    </location>
</feature>
<dbReference type="InterPro" id="IPR000515">
    <property type="entry name" value="MetI-like"/>
</dbReference>
<evidence type="ECO:0000313" key="9">
    <source>
        <dbReference type="EMBL" id="GAA0526458.1"/>
    </source>
</evidence>
<dbReference type="EMBL" id="BAAAGS010000015">
    <property type="protein sequence ID" value="GAA0526458.1"/>
    <property type="molecule type" value="Genomic_DNA"/>
</dbReference>
<comment type="subcellular location">
    <subcellularLocation>
        <location evidence="1 7">Cell membrane</location>
        <topology evidence="1 7">Multi-pass membrane protein</topology>
    </subcellularLocation>
</comment>
<dbReference type="Proteomes" id="UP001500729">
    <property type="component" value="Unassembled WGS sequence"/>
</dbReference>
<keyword evidence="6 7" id="KW-0472">Membrane</keyword>
<sequence length="269" mass="27217">MAGCPGTVSVSERRGRRLRLSGAAVVGAAVLAGCWPAVAWQQPEILVPSPAETAAALLLLVESGELAAQLWTTLSRAAVGVAIGIAAGALWGLASASRRWIDEAGRPLRGLLLGLPPVIPAVLGTVWLGDAGAVAVLVVVVVTVPTAKVTVAEAARAIDADLLEMARVYRLPPAARLRHLQLPALVPALRSAASLCGAGGLRVAIMAELLVAPDGVGAAVAQARGNLATAEVFAWALVAVAAALVTDWLVARPARRGAASRAAEPVGAR</sequence>
<comment type="similarity">
    <text evidence="7">Belongs to the binding-protein-dependent transport system permease family.</text>
</comment>
<keyword evidence="3" id="KW-1003">Cell membrane</keyword>
<evidence type="ECO:0000256" key="2">
    <source>
        <dbReference type="ARBA" id="ARBA00022448"/>
    </source>
</evidence>
<keyword evidence="2 7" id="KW-0813">Transport</keyword>
<keyword evidence="10" id="KW-1185">Reference proteome</keyword>
<gene>
    <name evidence="9" type="ORF">GCM10009533_27220</name>
</gene>
<evidence type="ECO:0000259" key="8">
    <source>
        <dbReference type="PROSITE" id="PS50928"/>
    </source>
</evidence>
<protein>
    <recommendedName>
        <fullName evidence="8">ABC transmembrane type-1 domain-containing protein</fullName>
    </recommendedName>
</protein>
<dbReference type="Pfam" id="PF00528">
    <property type="entry name" value="BPD_transp_1"/>
    <property type="match status" value="1"/>
</dbReference>
<keyword evidence="4 7" id="KW-0812">Transmembrane</keyword>
<accession>A0ABN1CVM2</accession>
<dbReference type="PROSITE" id="PS50928">
    <property type="entry name" value="ABC_TM1"/>
    <property type="match status" value="1"/>
</dbReference>
<proteinExistence type="inferred from homology"/>
<dbReference type="SUPFAM" id="SSF161098">
    <property type="entry name" value="MetI-like"/>
    <property type="match status" value="1"/>
</dbReference>
<evidence type="ECO:0000256" key="6">
    <source>
        <dbReference type="ARBA" id="ARBA00023136"/>
    </source>
</evidence>
<feature type="transmembrane region" description="Helical" evidence="7">
    <location>
        <begin position="232"/>
        <end position="251"/>
    </location>
</feature>
<dbReference type="Gene3D" id="1.10.3720.10">
    <property type="entry name" value="MetI-like"/>
    <property type="match status" value="1"/>
</dbReference>
<feature type="transmembrane region" description="Helical" evidence="7">
    <location>
        <begin position="77"/>
        <end position="97"/>
    </location>
</feature>
<dbReference type="PANTHER" id="PTHR30151:SF0">
    <property type="entry name" value="ABC TRANSPORTER PERMEASE PROTEIN MJ0413-RELATED"/>
    <property type="match status" value="1"/>
</dbReference>
<comment type="caution">
    <text evidence="9">The sequence shown here is derived from an EMBL/GenBank/DDBJ whole genome shotgun (WGS) entry which is preliminary data.</text>
</comment>
<evidence type="ECO:0000256" key="7">
    <source>
        <dbReference type="RuleBase" id="RU363032"/>
    </source>
</evidence>
<name>A0ABN1CVM2_SACER</name>
<dbReference type="PANTHER" id="PTHR30151">
    <property type="entry name" value="ALKANE SULFONATE ABC TRANSPORTER-RELATED, MEMBRANE SUBUNIT"/>
    <property type="match status" value="1"/>
</dbReference>